<dbReference type="EMBL" id="PQFF01000164">
    <property type="protein sequence ID" value="RHZ77663.1"/>
    <property type="molecule type" value="Genomic_DNA"/>
</dbReference>
<accession>A0A397IXR2</accession>
<gene>
    <name evidence="1" type="ORF">Glove_174g61</name>
</gene>
<reference evidence="1 2" key="1">
    <citation type="submission" date="2018-08" db="EMBL/GenBank/DDBJ databases">
        <title>Genome and evolution of the arbuscular mycorrhizal fungus Diversispora epigaea (formerly Glomus versiforme) and its bacterial endosymbionts.</title>
        <authorList>
            <person name="Sun X."/>
            <person name="Fei Z."/>
            <person name="Harrison M."/>
        </authorList>
    </citation>
    <scope>NUCLEOTIDE SEQUENCE [LARGE SCALE GENOMIC DNA]</scope>
    <source>
        <strain evidence="1 2">IT104</strain>
    </source>
</reference>
<protein>
    <submittedName>
        <fullName evidence="1">Uncharacterized protein</fullName>
    </submittedName>
</protein>
<evidence type="ECO:0000313" key="1">
    <source>
        <dbReference type="EMBL" id="RHZ77663.1"/>
    </source>
</evidence>
<keyword evidence="2" id="KW-1185">Reference proteome</keyword>
<evidence type="ECO:0000313" key="2">
    <source>
        <dbReference type="Proteomes" id="UP000266861"/>
    </source>
</evidence>
<comment type="caution">
    <text evidence="1">The sequence shown here is derived from an EMBL/GenBank/DDBJ whole genome shotgun (WGS) entry which is preliminary data.</text>
</comment>
<name>A0A397IXR2_9GLOM</name>
<sequence>MRGSINIFVGFFYVSRHERYIFSHLGIFELSFHFPKSVIETRLWPPVEAPVAFFLLLWIDTKCRHVNTEALRRITSYPINKKDVPSIGKGVNVPLVLNVVEQRLCAIYILGKSDLITFLDNIYEQSIKN</sequence>
<dbReference type="Proteomes" id="UP000266861">
    <property type="component" value="Unassembled WGS sequence"/>
</dbReference>
<proteinExistence type="predicted"/>
<organism evidence="1 2">
    <name type="scientific">Diversispora epigaea</name>
    <dbReference type="NCBI Taxonomy" id="1348612"/>
    <lineage>
        <taxon>Eukaryota</taxon>
        <taxon>Fungi</taxon>
        <taxon>Fungi incertae sedis</taxon>
        <taxon>Mucoromycota</taxon>
        <taxon>Glomeromycotina</taxon>
        <taxon>Glomeromycetes</taxon>
        <taxon>Diversisporales</taxon>
        <taxon>Diversisporaceae</taxon>
        <taxon>Diversispora</taxon>
    </lineage>
</organism>
<dbReference type="AlphaFoldDB" id="A0A397IXR2"/>